<dbReference type="SUPFAM" id="SSF53098">
    <property type="entry name" value="Ribonuclease H-like"/>
    <property type="match status" value="1"/>
</dbReference>
<proteinExistence type="predicted"/>
<dbReference type="AlphaFoldDB" id="A0A8X6VR09"/>
<name>A0A8X6VR09_TRICX</name>
<dbReference type="Gene3D" id="3.30.420.10">
    <property type="entry name" value="Ribonuclease H-like superfamily/Ribonuclease H"/>
    <property type="match status" value="1"/>
</dbReference>
<dbReference type="GO" id="GO:0003676">
    <property type="term" value="F:nucleic acid binding"/>
    <property type="evidence" value="ECO:0007669"/>
    <property type="project" value="InterPro"/>
</dbReference>
<dbReference type="Proteomes" id="UP000887159">
    <property type="component" value="Unassembled WGS sequence"/>
</dbReference>
<keyword evidence="2" id="KW-1185">Reference proteome</keyword>
<evidence type="ECO:0008006" key="3">
    <source>
        <dbReference type="Google" id="ProtNLM"/>
    </source>
</evidence>
<dbReference type="InterPro" id="IPR012337">
    <property type="entry name" value="RNaseH-like_sf"/>
</dbReference>
<comment type="caution">
    <text evidence="1">The sequence shown here is derived from an EMBL/GenBank/DDBJ whole genome shotgun (WGS) entry which is preliminary data.</text>
</comment>
<dbReference type="EMBL" id="BMAU01021348">
    <property type="protein sequence ID" value="GFY18204.1"/>
    <property type="molecule type" value="Genomic_DNA"/>
</dbReference>
<reference evidence="1" key="1">
    <citation type="submission" date="2020-08" db="EMBL/GenBank/DDBJ databases">
        <title>Multicomponent nature underlies the extraordinary mechanical properties of spider dragline silk.</title>
        <authorList>
            <person name="Kono N."/>
            <person name="Nakamura H."/>
            <person name="Mori M."/>
            <person name="Yoshida Y."/>
            <person name="Ohtoshi R."/>
            <person name="Malay A.D."/>
            <person name="Moran D.A.P."/>
            <person name="Tomita M."/>
            <person name="Numata K."/>
            <person name="Arakawa K."/>
        </authorList>
    </citation>
    <scope>NUCLEOTIDE SEQUENCE</scope>
</reference>
<accession>A0A8X6VR09</accession>
<gene>
    <name evidence="1" type="ORF">TNCV_2046101</name>
</gene>
<sequence>MTCSRGCIECQNCKFSRPVHSQIGTFPLVSKRFAELHLDLIRPLPTASGYRYCVTVIDRFPRWPEA</sequence>
<protein>
    <recommendedName>
        <fullName evidence="3">Integrase catalytic domain-containing protein</fullName>
    </recommendedName>
</protein>
<organism evidence="1 2">
    <name type="scientific">Trichonephila clavipes</name>
    <name type="common">Golden silk orbweaver</name>
    <name type="synonym">Nephila clavipes</name>
    <dbReference type="NCBI Taxonomy" id="2585209"/>
    <lineage>
        <taxon>Eukaryota</taxon>
        <taxon>Metazoa</taxon>
        <taxon>Ecdysozoa</taxon>
        <taxon>Arthropoda</taxon>
        <taxon>Chelicerata</taxon>
        <taxon>Arachnida</taxon>
        <taxon>Araneae</taxon>
        <taxon>Araneomorphae</taxon>
        <taxon>Entelegynae</taxon>
        <taxon>Araneoidea</taxon>
        <taxon>Nephilidae</taxon>
        <taxon>Trichonephila</taxon>
    </lineage>
</organism>
<evidence type="ECO:0000313" key="2">
    <source>
        <dbReference type="Proteomes" id="UP000887159"/>
    </source>
</evidence>
<dbReference type="InterPro" id="IPR036397">
    <property type="entry name" value="RNaseH_sf"/>
</dbReference>
<evidence type="ECO:0000313" key="1">
    <source>
        <dbReference type="EMBL" id="GFY18204.1"/>
    </source>
</evidence>